<evidence type="ECO:0000313" key="10">
    <source>
        <dbReference type="Proteomes" id="UP000306552"/>
    </source>
</evidence>
<feature type="transmembrane region" description="Helical" evidence="7">
    <location>
        <begin position="275"/>
        <end position="301"/>
    </location>
</feature>
<comment type="caution">
    <text evidence="9">The sequence shown here is derived from an EMBL/GenBank/DDBJ whole genome shotgun (WGS) entry which is preliminary data.</text>
</comment>
<gene>
    <name evidence="9" type="ORF">FCN74_02175</name>
</gene>
<keyword evidence="10" id="KW-1185">Reference proteome</keyword>
<evidence type="ECO:0000256" key="4">
    <source>
        <dbReference type="ARBA" id="ARBA00022692"/>
    </source>
</evidence>
<evidence type="ECO:0000256" key="3">
    <source>
        <dbReference type="ARBA" id="ARBA00022475"/>
    </source>
</evidence>
<keyword evidence="4 7" id="KW-0812">Transmembrane</keyword>
<feature type="domain" description="ABC3 transporter permease C-terminal" evidence="8">
    <location>
        <begin position="279"/>
        <end position="392"/>
    </location>
</feature>
<organism evidence="9 10">
    <name type="scientific">Mesohalobacter halotolerans</name>
    <dbReference type="NCBI Taxonomy" id="1883405"/>
    <lineage>
        <taxon>Bacteria</taxon>
        <taxon>Pseudomonadati</taxon>
        <taxon>Bacteroidota</taxon>
        <taxon>Flavobacteriia</taxon>
        <taxon>Flavobacteriales</taxon>
        <taxon>Flavobacteriaceae</taxon>
        <taxon>Mesohalobacter</taxon>
    </lineage>
</organism>
<dbReference type="RefSeq" id="WP_138930951.1">
    <property type="nucleotide sequence ID" value="NZ_SWMU01000001.1"/>
</dbReference>
<accession>A0A4U5TVI8</accession>
<keyword evidence="6 7" id="KW-0472">Membrane</keyword>
<dbReference type="OrthoDB" id="1522724at2"/>
<feature type="transmembrane region" description="Helical" evidence="7">
    <location>
        <begin position="21"/>
        <end position="46"/>
    </location>
</feature>
<dbReference type="EMBL" id="SWMU01000001">
    <property type="protein sequence ID" value="TKS57248.1"/>
    <property type="molecule type" value="Genomic_DNA"/>
</dbReference>
<feature type="transmembrane region" description="Helical" evidence="7">
    <location>
        <begin position="322"/>
        <end position="348"/>
    </location>
</feature>
<sequence>MKFSFYIAKRYFLSKSKNNAINIISYLALIGIFGTSLALFVVLSAFGGLKEFSLSFANQYDPDLKILPVESKRLLVTEKDMGALLQLDGISQASKVIEEKTLLNFKDKNLPAILKAVDSNYVKVNQLKANVFLGQWLNTNYPYQVVLGNGLSRRLSVGILDQSNYLDFIVPKPGKGQIMNPQDAFTKIPSRVRGIFGISEEYNNTYVFSQLNLARELLNYRDNEFSGIELATDENADFKQLKQQIRQIFSEQSINIKTRLQLNDELYKMLNTENLMVYLISTLVVIIALFNLIGAVIMAIIDKKENIKTLSYLGANRSQINSIFFIQGLLSTAAGSIIGIIFGSVLVFLQLKYSLVYITSSLAYPVKWSVLTLIIVLITTLSLGIVASKIASSRAAKLV</sequence>
<evidence type="ECO:0000256" key="5">
    <source>
        <dbReference type="ARBA" id="ARBA00022989"/>
    </source>
</evidence>
<keyword evidence="3" id="KW-1003">Cell membrane</keyword>
<feature type="transmembrane region" description="Helical" evidence="7">
    <location>
        <begin position="368"/>
        <end position="387"/>
    </location>
</feature>
<evidence type="ECO:0000256" key="6">
    <source>
        <dbReference type="ARBA" id="ARBA00023136"/>
    </source>
</evidence>
<keyword evidence="5 7" id="KW-1133">Transmembrane helix</keyword>
<reference evidence="9 10" key="1">
    <citation type="submission" date="2019-04" db="EMBL/GenBank/DDBJ databases">
        <title>Psychroflexus halotolerans sp. nov., isolated from a marine solar saltern.</title>
        <authorList>
            <person name="Feng X."/>
        </authorList>
    </citation>
    <scope>NUCLEOTIDE SEQUENCE [LARGE SCALE GENOMIC DNA]</scope>
    <source>
        <strain evidence="9 10">WDS2C27</strain>
    </source>
</reference>
<dbReference type="GO" id="GO:0044874">
    <property type="term" value="P:lipoprotein localization to outer membrane"/>
    <property type="evidence" value="ECO:0007669"/>
    <property type="project" value="TreeGrafter"/>
</dbReference>
<evidence type="ECO:0000256" key="2">
    <source>
        <dbReference type="ARBA" id="ARBA00005236"/>
    </source>
</evidence>
<dbReference type="Proteomes" id="UP000306552">
    <property type="component" value="Unassembled WGS sequence"/>
</dbReference>
<protein>
    <submittedName>
        <fullName evidence="9">ABC transporter permease</fullName>
    </submittedName>
</protein>
<dbReference type="PANTHER" id="PTHR30489:SF0">
    <property type="entry name" value="LIPOPROTEIN-RELEASING SYSTEM TRANSMEMBRANE PROTEIN LOLE"/>
    <property type="match status" value="1"/>
</dbReference>
<evidence type="ECO:0000313" key="9">
    <source>
        <dbReference type="EMBL" id="TKS57248.1"/>
    </source>
</evidence>
<comment type="similarity">
    <text evidence="2">Belongs to the ABC-4 integral membrane protein family. LolC/E subfamily.</text>
</comment>
<dbReference type="AlphaFoldDB" id="A0A4U5TVI8"/>
<dbReference type="GO" id="GO:0098797">
    <property type="term" value="C:plasma membrane protein complex"/>
    <property type="evidence" value="ECO:0007669"/>
    <property type="project" value="TreeGrafter"/>
</dbReference>
<dbReference type="InterPro" id="IPR051447">
    <property type="entry name" value="Lipoprotein-release_system"/>
</dbReference>
<evidence type="ECO:0000259" key="8">
    <source>
        <dbReference type="Pfam" id="PF02687"/>
    </source>
</evidence>
<comment type="subcellular location">
    <subcellularLocation>
        <location evidence="1">Cell membrane</location>
        <topology evidence="1">Multi-pass membrane protein</topology>
    </subcellularLocation>
</comment>
<dbReference type="PANTHER" id="PTHR30489">
    <property type="entry name" value="LIPOPROTEIN-RELEASING SYSTEM TRANSMEMBRANE PROTEIN LOLE"/>
    <property type="match status" value="1"/>
</dbReference>
<dbReference type="InterPro" id="IPR003838">
    <property type="entry name" value="ABC3_permease_C"/>
</dbReference>
<dbReference type="Pfam" id="PF02687">
    <property type="entry name" value="FtsX"/>
    <property type="match status" value="1"/>
</dbReference>
<evidence type="ECO:0000256" key="7">
    <source>
        <dbReference type="SAM" id="Phobius"/>
    </source>
</evidence>
<evidence type="ECO:0000256" key="1">
    <source>
        <dbReference type="ARBA" id="ARBA00004651"/>
    </source>
</evidence>
<name>A0A4U5TVI8_9FLAO</name>
<proteinExistence type="inferred from homology"/>